<dbReference type="InterPro" id="IPR016208">
    <property type="entry name" value="Ald_Oxase/xanthine_DH-like"/>
</dbReference>
<dbReference type="Gene3D" id="3.90.1170.50">
    <property type="entry name" value="Aldehyde oxidase/xanthine dehydrogenase, a/b hammerhead"/>
    <property type="match status" value="1"/>
</dbReference>
<evidence type="ECO:0000313" key="5">
    <source>
        <dbReference type="Proteomes" id="UP000637628"/>
    </source>
</evidence>
<name>A0ABQ3YTA1_9ACTN</name>
<reference evidence="4 5" key="1">
    <citation type="submission" date="2021-01" db="EMBL/GenBank/DDBJ databases">
        <title>Whole genome shotgun sequence of Actinoplanes durhamensis NBRC 14914.</title>
        <authorList>
            <person name="Komaki H."/>
            <person name="Tamura T."/>
        </authorList>
    </citation>
    <scope>NUCLEOTIDE SEQUENCE [LARGE SCALE GENOMIC DNA]</scope>
    <source>
        <strain evidence="4 5">NBRC 14914</strain>
    </source>
</reference>
<keyword evidence="1" id="KW-0500">Molybdenum</keyword>
<organism evidence="4 5">
    <name type="scientific">Paractinoplanes durhamensis</name>
    <dbReference type="NCBI Taxonomy" id="113563"/>
    <lineage>
        <taxon>Bacteria</taxon>
        <taxon>Bacillati</taxon>
        <taxon>Actinomycetota</taxon>
        <taxon>Actinomycetes</taxon>
        <taxon>Micromonosporales</taxon>
        <taxon>Micromonosporaceae</taxon>
        <taxon>Paractinoplanes</taxon>
    </lineage>
</organism>
<feature type="domain" description="Aldehyde oxidase/xanthine dehydrogenase a/b hammerhead" evidence="3">
    <location>
        <begin position="11"/>
        <end position="120"/>
    </location>
</feature>
<dbReference type="EMBL" id="BOML01000019">
    <property type="protein sequence ID" value="GIE00614.1"/>
    <property type="molecule type" value="Genomic_DNA"/>
</dbReference>
<dbReference type="Pfam" id="PF20256">
    <property type="entry name" value="MoCoBD_2"/>
    <property type="match status" value="1"/>
</dbReference>
<evidence type="ECO:0000259" key="3">
    <source>
        <dbReference type="SMART" id="SM01008"/>
    </source>
</evidence>
<dbReference type="SMART" id="SM01008">
    <property type="entry name" value="Ald_Xan_dh_C"/>
    <property type="match status" value="1"/>
</dbReference>
<dbReference type="InterPro" id="IPR037165">
    <property type="entry name" value="AldOxase/xan_DH_Mopterin-bd_sf"/>
</dbReference>
<dbReference type="InterPro" id="IPR008274">
    <property type="entry name" value="AldOxase/xan_DH_MoCoBD1"/>
</dbReference>
<dbReference type="InterPro" id="IPR012780">
    <property type="entry name" value="CO_Mo_DH_lsu"/>
</dbReference>
<dbReference type="InterPro" id="IPR000674">
    <property type="entry name" value="Ald_Oxase/Xan_DH_a/b"/>
</dbReference>
<evidence type="ECO:0000313" key="4">
    <source>
        <dbReference type="EMBL" id="GIE00614.1"/>
    </source>
</evidence>
<evidence type="ECO:0000256" key="2">
    <source>
        <dbReference type="ARBA" id="ARBA00023002"/>
    </source>
</evidence>
<dbReference type="PANTHER" id="PTHR11908:SF132">
    <property type="entry name" value="ALDEHYDE OXIDASE 1-RELATED"/>
    <property type="match status" value="1"/>
</dbReference>
<dbReference type="Pfam" id="PF01315">
    <property type="entry name" value="Ald_Xan_dh_C"/>
    <property type="match status" value="1"/>
</dbReference>
<comment type="caution">
    <text evidence="4">The sequence shown here is derived from an EMBL/GenBank/DDBJ whole genome shotgun (WGS) entry which is preliminary data.</text>
</comment>
<dbReference type="InterPro" id="IPR046867">
    <property type="entry name" value="AldOxase/xan_DH_MoCoBD2"/>
</dbReference>
<dbReference type="Pfam" id="PF02738">
    <property type="entry name" value="MoCoBD_1"/>
    <property type="match status" value="1"/>
</dbReference>
<dbReference type="Proteomes" id="UP000637628">
    <property type="component" value="Unassembled WGS sequence"/>
</dbReference>
<keyword evidence="5" id="KW-1185">Reference proteome</keyword>
<dbReference type="InterPro" id="IPR036856">
    <property type="entry name" value="Ald_Oxase/Xan_DH_a/b_sf"/>
</dbReference>
<dbReference type="NCBIfam" id="TIGR02416">
    <property type="entry name" value="CO_dehy_Mo_lg"/>
    <property type="match status" value="1"/>
</dbReference>
<sequence>MLRKEDPRFLRGRGRYTDDVQLPGMLHLAILRSPFAHARILSVDISAAEASPGVKLVVTGAMLAEKGLAWMPTLSNDVQAVLATDKVRFQGQEVAFVVADDRYAARDALELIDVEYDVLDPVVDARRALEPDAPLIRDDLAGKTNNHVFDWETGDEAATAAVFASADVVVTEDIVYPRVHPAPMETCGAVADFDAIDGKLRLWSTTQAPHAHRTLYAIVAGIPEHKIQVIAPDIGGGFGNKVPIYPGYVCAIVGSILTGKPVKWMEDRSENLISTGFARDYLMRGEIAATRDGKILAIRTNVLADHGAFNGTAAPVKYPAGFFGVFTGSYDIEAAYCKMTAVYTNKAPGGVAYACSFRITEAVYLVERIVDCLAYELDMDPAELRLKNFIQPEQFPYETKTGWVYDSGNYEPTMRLAMDIAGYADLRREQAEKRARGELMGIGISFFTEAVGAGPRKDMDILGLGMADGCELRIHPTGKAVVRLSVQTQGQGHETTFAQIVAEEIGIPPADIEVVHGDTDQTPFGLGTYGSRSTPVSGAAAALVARKVRDKAQLIASAMLEVSVADLDWVKGAFQVKGDPSKSVTIQAIAMRAHGAGDLPDGVEGGLEAQICYNPSNLTYPHGAYICVVDIDPGTAQVKVRRFIAVDDCGTRINPMIIEGQVHGGLTDGVGMALMEMIAFDEDGNCLGASLMDYLIPTALEVPDWETGFTVTPSPHHPIGAKGVGESATVGSPPAIVNAVVDALKPFGVRHADMPLTPSRVWDAMRGQATPPI</sequence>
<evidence type="ECO:0000256" key="1">
    <source>
        <dbReference type="ARBA" id="ARBA00022505"/>
    </source>
</evidence>
<protein>
    <submittedName>
        <fullName evidence="4">Carbon-monoxide dehydrogenase large subunit</fullName>
    </submittedName>
</protein>
<accession>A0ABQ3YTA1</accession>
<dbReference type="PANTHER" id="PTHR11908">
    <property type="entry name" value="XANTHINE DEHYDROGENASE"/>
    <property type="match status" value="1"/>
</dbReference>
<proteinExistence type="predicted"/>
<dbReference type="SUPFAM" id="SSF56003">
    <property type="entry name" value="Molybdenum cofactor-binding domain"/>
    <property type="match status" value="1"/>
</dbReference>
<dbReference type="SUPFAM" id="SSF54665">
    <property type="entry name" value="CO dehydrogenase molybdoprotein N-domain-like"/>
    <property type="match status" value="1"/>
</dbReference>
<keyword evidence="2" id="KW-0560">Oxidoreductase</keyword>
<gene>
    <name evidence="4" type="ORF">Adu01nite_19640</name>
</gene>
<dbReference type="Gene3D" id="3.30.365.10">
    <property type="entry name" value="Aldehyde oxidase/xanthine dehydrogenase, molybdopterin binding domain"/>
    <property type="match status" value="4"/>
</dbReference>